<organism evidence="3 4">
    <name type="scientific">Mytilus galloprovincialis</name>
    <name type="common">Mediterranean mussel</name>
    <dbReference type="NCBI Taxonomy" id="29158"/>
    <lineage>
        <taxon>Eukaryota</taxon>
        <taxon>Metazoa</taxon>
        <taxon>Spiralia</taxon>
        <taxon>Lophotrochozoa</taxon>
        <taxon>Mollusca</taxon>
        <taxon>Bivalvia</taxon>
        <taxon>Autobranchia</taxon>
        <taxon>Pteriomorphia</taxon>
        <taxon>Mytilida</taxon>
        <taxon>Mytiloidea</taxon>
        <taxon>Mytilidae</taxon>
        <taxon>Mytilinae</taxon>
        <taxon>Mytilus</taxon>
    </lineage>
</organism>
<accession>A0A8B6FT75</accession>
<feature type="repeat" description="ANK" evidence="1">
    <location>
        <begin position="587"/>
        <end position="619"/>
    </location>
</feature>
<dbReference type="PROSITE" id="PS50088">
    <property type="entry name" value="ANK_REPEAT"/>
    <property type="match status" value="16"/>
</dbReference>
<sequence>MASRLSQEEENYVRMSLLLTGISPRAARALFDQEFAPSCLDSSLKKEYNKLKDLQNKRVINQSQWNLLFPRFPAQIRQILVEWKDKDQICISTKATKHVLKCIQEKSCVTVTASSGVGKTAILHHVALQMEKEGYDVLLVTDPGDIVKFYNPNQKTLFVLDDLCGNYSLSQTDIKVWEPVMERIKSILSNTLVKILAACRLQVYQDDKFESLSIFKTCVCNLLSDNMCLSKAEKKSIAEAYLKSKAPQIIEFYDLYDCFPLLCKLYHENPALNIKDFFQNPFTVYEAEIDKLQKKGFSSKYCALALCVMFNNKLKEEILTEEVNDETRIIIENTCEASRLDRGTSRLTLQDELNSLTHTFLKKEENIYKAIHDKIFDFLVFYFGHKLIHCLIKNAHSRLIKERFLLDKQNNVDRFITIVPPKYHKMYIQRMINDWSKGEVNNVFYNINMNIPQFRQRFLCVLKELDVSYQRQLAHTCDVGFNNTVLLQLCENGDIPMINWCLNHGVDVNQCWHDETKQSVDGWSPVMMACKYRHTEIVRMLIDRKADYDKCNSYGWSPLMMACGTGQTEILRMLLDIKADYNKCDNDGCSPVMMACRYRHTEIVRMLLDIGADYDKCDNSGCSPVMCACFTRQKEIVRMLLDVGADYDKCNNGGVSPFKMACNKGHTEIVRMLLDKGANYDKCDNDGGSPVLSACNEGHTEIVRMLLDIGADYDRFDNEDWSPVIYACIKGHTEIVSLLLDKGADYDKCNSKGFSSLMYACNKGYTEIVRMLLDKGADYNKYDNDGWSPLKHACGVGHEKIVRMLLNIGADYNKCDNDGWSPLKHACGVGHKNIVRMLLNIGADYNKCDNNECSSVISACSEGYGEILKMLLDIGADYNKCDKNGLSPVMYACIKGHTEIVRMLLDIGADYNKCVNNGCSPVMLVCSLGHTEIVRMLLDIGADYNKCENDDGCSPIMGACSKGYGEIVKMLLDIGADYNKCDYNGCSPVMYACNNGHTEIARMLLDIGADYNKCDNDGRSPVLSACMEGHIEIVRMLLDKGADYDKCHHDGRSPVLSACREGHTEIVRMLLNIGADYNKCNNEGKSAVIIASEKGLKMDSTKIKPIRAGNRATVTKFFKKLDELNTDSEMDIDIACLIIDAIVQSRDRIIVE</sequence>
<dbReference type="PANTHER" id="PTHR44207:SF2">
    <property type="entry name" value="REPEAT PROTEIN, PUTATIVE-RELATED"/>
    <property type="match status" value="1"/>
</dbReference>
<evidence type="ECO:0000313" key="3">
    <source>
        <dbReference type="EMBL" id="VDI53146.1"/>
    </source>
</evidence>
<dbReference type="Pfam" id="PF00023">
    <property type="entry name" value="Ank"/>
    <property type="match status" value="1"/>
</dbReference>
<feature type="repeat" description="ANK" evidence="1">
    <location>
        <begin position="521"/>
        <end position="553"/>
    </location>
</feature>
<dbReference type="InterPro" id="IPR049050">
    <property type="entry name" value="nSTAND3"/>
</dbReference>
<evidence type="ECO:0000256" key="1">
    <source>
        <dbReference type="PROSITE-ProRule" id="PRU00023"/>
    </source>
</evidence>
<dbReference type="SMART" id="SM00248">
    <property type="entry name" value="ANK"/>
    <property type="match status" value="18"/>
</dbReference>
<evidence type="ECO:0000313" key="4">
    <source>
        <dbReference type="Proteomes" id="UP000596742"/>
    </source>
</evidence>
<feature type="repeat" description="ANK" evidence="1">
    <location>
        <begin position="620"/>
        <end position="652"/>
    </location>
</feature>
<comment type="caution">
    <text evidence="3">The sequence shown here is derived from an EMBL/GenBank/DDBJ whole genome shotgun (WGS) entry which is preliminary data.</text>
</comment>
<feature type="repeat" description="ANK" evidence="1">
    <location>
        <begin position="785"/>
        <end position="817"/>
    </location>
</feature>
<evidence type="ECO:0000259" key="2">
    <source>
        <dbReference type="Pfam" id="PF20720"/>
    </source>
</evidence>
<dbReference type="AlphaFoldDB" id="A0A8B6FT75"/>
<dbReference type="SUPFAM" id="SSF48403">
    <property type="entry name" value="Ankyrin repeat"/>
    <property type="match status" value="2"/>
</dbReference>
<dbReference type="InterPro" id="IPR036770">
    <property type="entry name" value="Ankyrin_rpt-contain_sf"/>
</dbReference>
<feature type="repeat" description="ANK" evidence="1">
    <location>
        <begin position="719"/>
        <end position="751"/>
    </location>
</feature>
<dbReference type="Pfam" id="PF12796">
    <property type="entry name" value="Ank_2"/>
    <property type="match status" value="5"/>
</dbReference>
<feature type="repeat" description="ANK" evidence="1">
    <location>
        <begin position="554"/>
        <end position="586"/>
    </location>
</feature>
<feature type="repeat" description="ANK" evidence="1">
    <location>
        <begin position="686"/>
        <end position="718"/>
    </location>
</feature>
<feature type="repeat" description="ANK" evidence="1">
    <location>
        <begin position="752"/>
        <end position="784"/>
    </location>
</feature>
<feature type="repeat" description="ANK" evidence="1">
    <location>
        <begin position="984"/>
        <end position="1016"/>
    </location>
</feature>
<feature type="repeat" description="ANK" evidence="1">
    <location>
        <begin position="653"/>
        <end position="685"/>
    </location>
</feature>
<dbReference type="EMBL" id="UYJE01007265">
    <property type="protein sequence ID" value="VDI53146.1"/>
    <property type="molecule type" value="Genomic_DNA"/>
</dbReference>
<name>A0A8B6FT75_MYTGA</name>
<dbReference type="Gene3D" id="1.25.40.20">
    <property type="entry name" value="Ankyrin repeat-containing domain"/>
    <property type="match status" value="3"/>
</dbReference>
<dbReference type="OrthoDB" id="194358at2759"/>
<dbReference type="PANTHER" id="PTHR44207">
    <property type="entry name" value="SURFACE ANTIGEN BSPA-LIKE-RELATED"/>
    <property type="match status" value="1"/>
</dbReference>
<feature type="repeat" description="ANK" evidence="1">
    <location>
        <begin position="1017"/>
        <end position="1049"/>
    </location>
</feature>
<keyword evidence="4" id="KW-1185">Reference proteome</keyword>
<feature type="repeat" description="ANK" evidence="1">
    <location>
        <begin position="951"/>
        <end position="983"/>
    </location>
</feature>
<dbReference type="Proteomes" id="UP000596742">
    <property type="component" value="Unassembled WGS sequence"/>
</dbReference>
<keyword evidence="1" id="KW-0040">ANK repeat</keyword>
<dbReference type="Pfam" id="PF13637">
    <property type="entry name" value="Ank_4"/>
    <property type="match status" value="2"/>
</dbReference>
<dbReference type="InterPro" id="IPR002110">
    <property type="entry name" value="Ankyrin_rpt"/>
</dbReference>
<feature type="repeat" description="ANK" evidence="1">
    <location>
        <begin position="884"/>
        <end position="916"/>
    </location>
</feature>
<feature type="repeat" description="ANK" evidence="1">
    <location>
        <begin position="818"/>
        <end position="850"/>
    </location>
</feature>
<reference evidence="3" key="1">
    <citation type="submission" date="2018-11" db="EMBL/GenBank/DDBJ databases">
        <authorList>
            <person name="Alioto T."/>
            <person name="Alioto T."/>
        </authorList>
    </citation>
    <scope>NUCLEOTIDE SEQUENCE</scope>
</reference>
<proteinExistence type="predicted"/>
<gene>
    <name evidence="3" type="ORF">MGAL_10B061993</name>
</gene>
<feature type="domain" description="Novel STAND NTPase 3" evidence="2">
    <location>
        <begin position="92"/>
        <end position="243"/>
    </location>
</feature>
<protein>
    <recommendedName>
        <fullName evidence="2">Novel STAND NTPase 3 domain-containing protein</fullName>
    </recommendedName>
</protein>
<dbReference type="Pfam" id="PF20720">
    <property type="entry name" value="nSTAND3"/>
    <property type="match status" value="1"/>
</dbReference>
<feature type="repeat" description="ANK" evidence="1">
    <location>
        <begin position="1050"/>
        <end position="1082"/>
    </location>
</feature>
<dbReference type="PROSITE" id="PS50297">
    <property type="entry name" value="ANK_REP_REGION"/>
    <property type="match status" value="16"/>
</dbReference>
<feature type="repeat" description="ANK" evidence="1">
    <location>
        <begin position="917"/>
        <end position="949"/>
    </location>
</feature>